<dbReference type="PROSITE" id="PS51352">
    <property type="entry name" value="THIOREDOXIN_2"/>
    <property type="match status" value="1"/>
</dbReference>
<dbReference type="InterPro" id="IPR013766">
    <property type="entry name" value="Thioredoxin_domain"/>
</dbReference>
<reference evidence="3 4" key="1">
    <citation type="submission" date="2018-05" db="EMBL/GenBank/DDBJ databases">
        <title>Kurthia sibirica genome sequence.</title>
        <authorList>
            <person name="Maclea K.S."/>
            <person name="Goen A.E."/>
        </authorList>
    </citation>
    <scope>NUCLEOTIDE SEQUENCE [LARGE SCALE GENOMIC DNA]</scope>
    <source>
        <strain evidence="3 4">ATCC 49154</strain>
    </source>
</reference>
<evidence type="ECO:0000313" key="4">
    <source>
        <dbReference type="Proteomes" id="UP000245938"/>
    </source>
</evidence>
<evidence type="ECO:0000256" key="1">
    <source>
        <dbReference type="SAM" id="Phobius"/>
    </source>
</evidence>
<dbReference type="RefSeq" id="WP_109307269.1">
    <property type="nucleotide sequence ID" value="NZ_BJUF01000042.1"/>
</dbReference>
<evidence type="ECO:0000313" key="3">
    <source>
        <dbReference type="EMBL" id="PWI23893.1"/>
    </source>
</evidence>
<sequence length="188" mass="21301">MAQKKKQPLGKKKKQPLGKKKNNAGILIVIIVVVVAIFAALFFINKSQNDNKIDSSKENTESGLYGDYTPKKQSTIDQLDDKNYQNIILPDALDKKIKSGEGVFAYFFSPECVHCQKVTPELMPLAAADQIHIDQYNVLEFEQGWTDYNLEATPTLAYYKDGKEVGRIVGEQPKENFTKFFKDMKNSK</sequence>
<dbReference type="EMBL" id="QFVR01000029">
    <property type="protein sequence ID" value="PWI23893.1"/>
    <property type="molecule type" value="Genomic_DNA"/>
</dbReference>
<dbReference type="AlphaFoldDB" id="A0A2U3AH66"/>
<feature type="transmembrane region" description="Helical" evidence="1">
    <location>
        <begin position="21"/>
        <end position="44"/>
    </location>
</feature>
<protein>
    <submittedName>
        <fullName evidence="3">Thioredoxin</fullName>
    </submittedName>
</protein>
<proteinExistence type="predicted"/>
<organism evidence="3 4">
    <name type="scientific">Kurthia sibirica</name>
    <dbReference type="NCBI Taxonomy" id="202750"/>
    <lineage>
        <taxon>Bacteria</taxon>
        <taxon>Bacillati</taxon>
        <taxon>Bacillota</taxon>
        <taxon>Bacilli</taxon>
        <taxon>Bacillales</taxon>
        <taxon>Caryophanaceae</taxon>
        <taxon>Kurthia</taxon>
    </lineage>
</organism>
<feature type="domain" description="Thioredoxin" evidence="2">
    <location>
        <begin position="63"/>
        <end position="186"/>
    </location>
</feature>
<dbReference type="Gene3D" id="3.40.30.10">
    <property type="entry name" value="Glutaredoxin"/>
    <property type="match status" value="1"/>
</dbReference>
<keyword evidence="1" id="KW-0472">Membrane</keyword>
<keyword evidence="1" id="KW-1133">Transmembrane helix</keyword>
<evidence type="ECO:0000259" key="2">
    <source>
        <dbReference type="PROSITE" id="PS51352"/>
    </source>
</evidence>
<dbReference type="Pfam" id="PF00085">
    <property type="entry name" value="Thioredoxin"/>
    <property type="match status" value="1"/>
</dbReference>
<dbReference type="Proteomes" id="UP000245938">
    <property type="component" value="Unassembled WGS sequence"/>
</dbReference>
<comment type="caution">
    <text evidence="3">The sequence shown here is derived from an EMBL/GenBank/DDBJ whole genome shotgun (WGS) entry which is preliminary data.</text>
</comment>
<dbReference type="CDD" id="cd02947">
    <property type="entry name" value="TRX_family"/>
    <property type="match status" value="1"/>
</dbReference>
<dbReference type="InterPro" id="IPR036249">
    <property type="entry name" value="Thioredoxin-like_sf"/>
</dbReference>
<name>A0A2U3AH66_9BACL</name>
<accession>A0A2U3AH66</accession>
<dbReference type="OrthoDB" id="32134at2"/>
<gene>
    <name evidence="3" type="ORF">DEX24_15290</name>
</gene>
<keyword evidence="4" id="KW-1185">Reference proteome</keyword>
<keyword evidence="1" id="KW-0812">Transmembrane</keyword>
<dbReference type="SUPFAM" id="SSF52833">
    <property type="entry name" value="Thioredoxin-like"/>
    <property type="match status" value="1"/>
</dbReference>